<dbReference type="Proteomes" id="UP000289738">
    <property type="component" value="Chromosome A04"/>
</dbReference>
<dbReference type="InterPro" id="IPR053296">
    <property type="entry name" value="TSET_member_tstB"/>
</dbReference>
<name>A0A445DFV0_ARAHY</name>
<keyword evidence="2" id="KW-1185">Reference proteome</keyword>
<evidence type="ECO:0000313" key="2">
    <source>
        <dbReference type="Proteomes" id="UP000289738"/>
    </source>
</evidence>
<protein>
    <submittedName>
        <fullName evidence="1">Uncharacterized protein</fullName>
    </submittedName>
</protein>
<organism evidence="1 2">
    <name type="scientific">Arachis hypogaea</name>
    <name type="common">Peanut</name>
    <dbReference type="NCBI Taxonomy" id="3818"/>
    <lineage>
        <taxon>Eukaryota</taxon>
        <taxon>Viridiplantae</taxon>
        <taxon>Streptophyta</taxon>
        <taxon>Embryophyta</taxon>
        <taxon>Tracheophyta</taxon>
        <taxon>Spermatophyta</taxon>
        <taxon>Magnoliopsida</taxon>
        <taxon>eudicotyledons</taxon>
        <taxon>Gunneridae</taxon>
        <taxon>Pentapetalae</taxon>
        <taxon>rosids</taxon>
        <taxon>fabids</taxon>
        <taxon>Fabales</taxon>
        <taxon>Fabaceae</taxon>
        <taxon>Papilionoideae</taxon>
        <taxon>50 kb inversion clade</taxon>
        <taxon>dalbergioids sensu lato</taxon>
        <taxon>Dalbergieae</taxon>
        <taxon>Pterocarpus clade</taxon>
        <taxon>Arachis</taxon>
    </lineage>
</organism>
<proteinExistence type="predicted"/>
<dbReference type="STRING" id="3818.A0A445DFV0"/>
<gene>
    <name evidence="1" type="ORF">Ahy_A04g019360</name>
</gene>
<dbReference type="EMBL" id="SDMP01000004">
    <property type="protein sequence ID" value="RYR62040.1"/>
    <property type="molecule type" value="Genomic_DNA"/>
</dbReference>
<dbReference type="PANTHER" id="PTHR48151">
    <property type="entry name" value="SH3 DOMAIN-CONTAINING PROTEIN"/>
    <property type="match status" value="1"/>
</dbReference>
<evidence type="ECO:0000313" key="1">
    <source>
        <dbReference type="EMBL" id="RYR62040.1"/>
    </source>
</evidence>
<comment type="caution">
    <text evidence="1">The sequence shown here is derived from an EMBL/GenBank/DDBJ whole genome shotgun (WGS) entry which is preliminary data.</text>
</comment>
<sequence>MMLPYAALYSPEGIYTHPTIPIGPYPHGQGVPSSPATGTPLSMEMPPKSVNSDRSLMKKLKGFEGLAMSIGNGHTDSTKLRTENKLSQRFIYEFLHTLAQGGLQSQFSDIHISNGEDQGASGTGLGVLLSPMIKVLDEMYKAQDDLINKIHNHDNDKKEWTDEKLKKLYETHERLLDLVSLFCYVPRTKYLPLGPIRIGESFPALGRSAIYLKESRINALPRLAFSFGYDIS</sequence>
<dbReference type="AlphaFoldDB" id="A0A445DFV0"/>
<accession>A0A445DFV0</accession>
<dbReference type="PANTHER" id="PTHR48151:SF3">
    <property type="entry name" value="SH3 DOMAIN-CONTAINING PROTEIN"/>
    <property type="match status" value="1"/>
</dbReference>
<reference evidence="1 2" key="1">
    <citation type="submission" date="2019-01" db="EMBL/GenBank/DDBJ databases">
        <title>Sequencing of cultivated peanut Arachis hypogaea provides insights into genome evolution and oil improvement.</title>
        <authorList>
            <person name="Chen X."/>
        </authorList>
    </citation>
    <scope>NUCLEOTIDE SEQUENCE [LARGE SCALE GENOMIC DNA]</scope>
    <source>
        <strain evidence="2">cv. Fuhuasheng</strain>
        <tissue evidence="1">Leaves</tissue>
    </source>
</reference>